<dbReference type="GO" id="GO:0000150">
    <property type="term" value="F:DNA strand exchange activity"/>
    <property type="evidence" value="ECO:0007669"/>
    <property type="project" value="InterPro"/>
</dbReference>
<dbReference type="Gene3D" id="3.90.1750.20">
    <property type="entry name" value="Putative Large Serine Recombinase, Chain B, Domain 2"/>
    <property type="match status" value="1"/>
</dbReference>
<protein>
    <submittedName>
        <fullName evidence="1">Uncharacterized protein</fullName>
    </submittedName>
</protein>
<comment type="caution">
    <text evidence="1">The sequence shown here is derived from an EMBL/GenBank/DDBJ whole genome shotgun (WGS) entry which is preliminary data.</text>
</comment>
<proteinExistence type="predicted"/>
<organism evidence="1 2">
    <name type="scientific">Streptomyces mobaraensis (strain ATCC 29032 / DSM 40847 / JCM 4168 / NBRC 13819 / NCIMB 11159 / IPCR 16-22)</name>
    <dbReference type="NCBI Taxonomy" id="1223523"/>
    <lineage>
        <taxon>Bacteria</taxon>
        <taxon>Bacillati</taxon>
        <taxon>Actinomycetota</taxon>
        <taxon>Actinomycetes</taxon>
        <taxon>Kitasatosporales</taxon>
        <taxon>Streptomycetaceae</taxon>
        <taxon>Streptomyces</taxon>
    </lineage>
</organism>
<dbReference type="PATRIC" id="fig|1223523.3.peg.4749"/>
<evidence type="ECO:0000313" key="1">
    <source>
        <dbReference type="EMBL" id="EME98043.1"/>
    </source>
</evidence>
<dbReference type="Gene3D" id="3.40.50.1390">
    <property type="entry name" value="Resolvase, N-terminal catalytic domain"/>
    <property type="match status" value="1"/>
</dbReference>
<dbReference type="SUPFAM" id="SSF53041">
    <property type="entry name" value="Resolvase-like"/>
    <property type="match status" value="1"/>
</dbReference>
<dbReference type="STRING" id="1223523.H340_23343"/>
<dbReference type="PROSITE" id="PS51737">
    <property type="entry name" value="RECOMBINASE_DNA_BIND"/>
    <property type="match status" value="1"/>
</dbReference>
<dbReference type="InterPro" id="IPR038109">
    <property type="entry name" value="DNA_bind_recomb_sf"/>
</dbReference>
<dbReference type="EMBL" id="AORZ01000091">
    <property type="protein sequence ID" value="EME98043.1"/>
    <property type="molecule type" value="Genomic_DNA"/>
</dbReference>
<reference evidence="1 2" key="1">
    <citation type="journal article" date="2013" name="Genome Announc.">
        <title>Whole-Genome Shotgun Assembly and Analysis of the Genome of Streptomyces mobaraensis DSM 40847, a Strain for Industrial Production of Microbial Transglutaminase.</title>
        <authorList>
            <person name="Yang H."/>
            <person name="He T."/>
            <person name="Wu W."/>
            <person name="Zhu W."/>
            <person name="Lu B."/>
            <person name="Sun W."/>
        </authorList>
    </citation>
    <scope>NUCLEOTIDE SEQUENCE [LARGE SCALE GENOMIC DNA]</scope>
    <source>
        <strain evidence="1 2">DSM 40847</strain>
    </source>
</reference>
<dbReference type="GO" id="GO:0003677">
    <property type="term" value="F:DNA binding"/>
    <property type="evidence" value="ECO:0007669"/>
    <property type="project" value="InterPro"/>
</dbReference>
<dbReference type="InterPro" id="IPR006119">
    <property type="entry name" value="Resolv_N"/>
</dbReference>
<dbReference type="eggNOG" id="COG1961">
    <property type="taxonomic scope" value="Bacteria"/>
</dbReference>
<dbReference type="Proteomes" id="UP000011740">
    <property type="component" value="Unassembled WGS sequence"/>
</dbReference>
<accession>M2ZZ38</accession>
<name>M2ZZ38_STRM1</name>
<dbReference type="RefSeq" id="WP_004950219.1">
    <property type="nucleotide sequence ID" value="NZ_AORZ01000091.1"/>
</dbReference>
<dbReference type="PANTHER" id="PTHR30461">
    <property type="entry name" value="DNA-INVERTASE FROM LAMBDOID PROPHAGE"/>
    <property type="match status" value="1"/>
</dbReference>
<sequence>MSVEHVCTICGKSEPNAVDLYTRKSKRLREDDHRREQSTDAQCEQGHRWAHRNGYAVRKVWRDIQSAFKDVKRSDFDRALRALANGEVPALWAYAIDRFSRKGADDLLKVIGKARVIFDMDGLDSNETRDRRWIINRAEEARESSENLSKRVRDTKEAQRDAGLWVAGRAPFGYVVSRDRVLTPDEEPYICHVATRTEWTRAALLREMFRRIAEDGDSTREVCRWLDGMGVPSPGGSSWGYAYVHRMTRNPAFSGWQVIQIRPGHPEAYRNSKGQKVRLKGKALVTSEMQRKAQETLTGGNLIPLAHRARDTRRKHLLTDLMRCEGCGRSMSMGGASYKCQAATGGTGCKAIASVKVEAIENFVFNAWLARLTNAAEDDPIVIAVSERWTARVRPEETAEEQTARAALRTAEAGLKRLLDDRQAGVYDGAAARYFGPLLRDANKAVEAAREEVNHYSHGGTVTLPFESVEHETLTATWDAADLPKKRDLLRLAIERITVRKAPRQGARFNGHERLVIEWAQPAQQEDFAEAA</sequence>
<dbReference type="Pfam" id="PF00239">
    <property type="entry name" value="Resolvase"/>
    <property type="match status" value="1"/>
</dbReference>
<dbReference type="InterPro" id="IPR011109">
    <property type="entry name" value="DNA_bind_recombinase_dom"/>
</dbReference>
<dbReference type="CDD" id="cd00338">
    <property type="entry name" value="Ser_Recombinase"/>
    <property type="match status" value="1"/>
</dbReference>
<dbReference type="Pfam" id="PF07508">
    <property type="entry name" value="Recombinase"/>
    <property type="match status" value="1"/>
</dbReference>
<dbReference type="AlphaFoldDB" id="M2ZZ38"/>
<dbReference type="SMART" id="SM00857">
    <property type="entry name" value="Resolvase"/>
    <property type="match status" value="1"/>
</dbReference>
<dbReference type="PANTHER" id="PTHR30461:SF23">
    <property type="entry name" value="DNA RECOMBINASE-RELATED"/>
    <property type="match status" value="1"/>
</dbReference>
<gene>
    <name evidence="1" type="ORF">H340_23343</name>
</gene>
<evidence type="ECO:0000313" key="2">
    <source>
        <dbReference type="Proteomes" id="UP000011740"/>
    </source>
</evidence>
<dbReference type="InterPro" id="IPR050639">
    <property type="entry name" value="SSR_resolvase"/>
</dbReference>
<dbReference type="InterPro" id="IPR036162">
    <property type="entry name" value="Resolvase-like_N_sf"/>
</dbReference>